<proteinExistence type="predicted"/>
<dbReference type="Proteomes" id="UP000244722">
    <property type="component" value="Unassembled WGS sequence"/>
</dbReference>
<name>A0A2T7A7Y2_TUBBO</name>
<reference evidence="1 2" key="1">
    <citation type="submission" date="2017-04" db="EMBL/GenBank/DDBJ databases">
        <title>Draft genome sequence of Tuber borchii Vittad., a whitish edible truffle.</title>
        <authorList>
            <consortium name="DOE Joint Genome Institute"/>
            <person name="Murat C."/>
            <person name="Kuo A."/>
            <person name="Barry K.W."/>
            <person name="Clum A."/>
            <person name="Dockter R.B."/>
            <person name="Fauchery L."/>
            <person name="Iotti M."/>
            <person name="Kohler A."/>
            <person name="Labutti K."/>
            <person name="Lindquist E.A."/>
            <person name="Lipzen A."/>
            <person name="Ohm R.A."/>
            <person name="Wang M."/>
            <person name="Grigoriev I.V."/>
            <person name="Zambonelli A."/>
            <person name="Martin F.M."/>
        </authorList>
    </citation>
    <scope>NUCLEOTIDE SEQUENCE [LARGE SCALE GENOMIC DNA]</scope>
    <source>
        <strain evidence="1 2">Tbo3840</strain>
    </source>
</reference>
<keyword evidence="2" id="KW-1185">Reference proteome</keyword>
<evidence type="ECO:0000313" key="2">
    <source>
        <dbReference type="Proteomes" id="UP000244722"/>
    </source>
</evidence>
<dbReference type="OrthoDB" id="5313741at2759"/>
<accession>A0A2T7A7Y2</accession>
<gene>
    <name evidence="1" type="ORF">B9Z19DRAFT_753716</name>
</gene>
<evidence type="ECO:0008006" key="3">
    <source>
        <dbReference type="Google" id="ProtNLM"/>
    </source>
</evidence>
<sequence>MEFQSPATKTYLIHAHGSKSTEYQFTSSDPASPITHYYILAPPKYQPDPGHKKWQGIIHSGGDPKTHTLAESPITGRMTRATWWKKIYIETGGAIQREVKTDEKAVKVKNMRRSNKVRKAFCMRPKPLEWTAEDESALQGVGVGEGEGERERVVMVHTGHRKYEFEVAGVKYRWTGTKLHSGWFVRGTKLNGFAISVKLVRLEDKKLIASYQKRYHMCGSLTGYLHFYTDEKSEILPETVIVHTAFGMIRAEKQKRDTIWEILGEIGENAGG</sequence>
<dbReference type="EMBL" id="NESQ01000007">
    <property type="protein sequence ID" value="PUU83812.1"/>
    <property type="molecule type" value="Genomic_DNA"/>
</dbReference>
<dbReference type="AlphaFoldDB" id="A0A2T7A7Y2"/>
<evidence type="ECO:0000313" key="1">
    <source>
        <dbReference type="EMBL" id="PUU83812.1"/>
    </source>
</evidence>
<protein>
    <recommendedName>
        <fullName evidence="3">Tubby C-terminal-like domain-containing protein</fullName>
    </recommendedName>
</protein>
<comment type="caution">
    <text evidence="1">The sequence shown here is derived from an EMBL/GenBank/DDBJ whole genome shotgun (WGS) entry which is preliminary data.</text>
</comment>
<organism evidence="1 2">
    <name type="scientific">Tuber borchii</name>
    <name type="common">White truffle</name>
    <dbReference type="NCBI Taxonomy" id="42251"/>
    <lineage>
        <taxon>Eukaryota</taxon>
        <taxon>Fungi</taxon>
        <taxon>Dikarya</taxon>
        <taxon>Ascomycota</taxon>
        <taxon>Pezizomycotina</taxon>
        <taxon>Pezizomycetes</taxon>
        <taxon>Pezizales</taxon>
        <taxon>Tuberaceae</taxon>
        <taxon>Tuber</taxon>
    </lineage>
</organism>